<dbReference type="InterPro" id="IPR021109">
    <property type="entry name" value="Peptidase_aspartic_dom_sf"/>
</dbReference>
<feature type="domain" description="Peptidase A1" evidence="5">
    <location>
        <begin position="69"/>
        <end position="400"/>
    </location>
</feature>
<gene>
    <name evidence="6" type="ORF">AJ80_07990</name>
</gene>
<evidence type="ECO:0000256" key="1">
    <source>
        <dbReference type="ARBA" id="ARBA00007447"/>
    </source>
</evidence>
<keyword evidence="7" id="KW-1185">Reference proteome</keyword>
<name>A0A2B7X7A8_POLH7</name>
<dbReference type="PROSITE" id="PS51767">
    <property type="entry name" value="PEPTIDASE_A1"/>
    <property type="match status" value="1"/>
</dbReference>
<dbReference type="EMBL" id="PDNA01000167">
    <property type="protein sequence ID" value="PGH07544.1"/>
    <property type="molecule type" value="Genomic_DNA"/>
</dbReference>
<dbReference type="Gene3D" id="2.40.70.10">
    <property type="entry name" value="Acid Proteases"/>
    <property type="match status" value="2"/>
</dbReference>
<evidence type="ECO:0000313" key="6">
    <source>
        <dbReference type="EMBL" id="PGH07544.1"/>
    </source>
</evidence>
<accession>A0A2B7X7A8</accession>
<dbReference type="AlphaFoldDB" id="A0A2B7X7A8"/>
<dbReference type="GO" id="GO:0004190">
    <property type="term" value="F:aspartic-type endopeptidase activity"/>
    <property type="evidence" value="ECO:0007669"/>
    <property type="project" value="InterPro"/>
</dbReference>
<dbReference type="InterPro" id="IPR033121">
    <property type="entry name" value="PEPTIDASE_A1"/>
</dbReference>
<evidence type="ECO:0000256" key="2">
    <source>
        <dbReference type="ARBA" id="ARBA00022801"/>
    </source>
</evidence>
<protein>
    <recommendedName>
        <fullName evidence="5">Peptidase A1 domain-containing protein</fullName>
    </recommendedName>
</protein>
<comment type="caution">
    <text evidence="6">The sequence shown here is derived from an EMBL/GenBank/DDBJ whole genome shotgun (WGS) entry which is preliminary data.</text>
</comment>
<comment type="similarity">
    <text evidence="1">Belongs to the peptidase A1 family.</text>
</comment>
<reference evidence="6 7" key="1">
    <citation type="submission" date="2017-10" db="EMBL/GenBank/DDBJ databases">
        <title>Comparative genomics in systemic dimorphic fungi from Ajellomycetaceae.</title>
        <authorList>
            <person name="Munoz J.F."/>
            <person name="Mcewen J.G."/>
            <person name="Clay O.K."/>
            <person name="Cuomo C.A."/>
        </authorList>
    </citation>
    <scope>NUCLEOTIDE SEQUENCE [LARGE SCALE GENOMIC DNA]</scope>
    <source>
        <strain evidence="6 7">UAMH7299</strain>
    </source>
</reference>
<dbReference type="STRING" id="1447883.A0A2B7X7A8"/>
<dbReference type="Pfam" id="PF00026">
    <property type="entry name" value="Asp"/>
    <property type="match status" value="1"/>
</dbReference>
<evidence type="ECO:0000256" key="3">
    <source>
        <dbReference type="PIRSR" id="PIRSR601461-2"/>
    </source>
</evidence>
<organism evidence="6 7">
    <name type="scientific">Polytolypa hystricis (strain UAMH7299)</name>
    <dbReference type="NCBI Taxonomy" id="1447883"/>
    <lineage>
        <taxon>Eukaryota</taxon>
        <taxon>Fungi</taxon>
        <taxon>Dikarya</taxon>
        <taxon>Ascomycota</taxon>
        <taxon>Pezizomycotina</taxon>
        <taxon>Eurotiomycetes</taxon>
        <taxon>Eurotiomycetidae</taxon>
        <taxon>Onygenales</taxon>
        <taxon>Onygenales incertae sedis</taxon>
        <taxon>Polytolypa</taxon>
    </lineage>
</organism>
<dbReference type="SUPFAM" id="SSF50630">
    <property type="entry name" value="Acid proteases"/>
    <property type="match status" value="1"/>
</dbReference>
<feature type="disulfide bond" evidence="3">
    <location>
        <begin position="323"/>
        <end position="360"/>
    </location>
</feature>
<proteinExistence type="inferred from homology"/>
<evidence type="ECO:0000256" key="4">
    <source>
        <dbReference type="SAM" id="SignalP"/>
    </source>
</evidence>
<feature type="chain" id="PRO_5012631898" description="Peptidase A1 domain-containing protein" evidence="4">
    <location>
        <begin position="23"/>
        <end position="478"/>
    </location>
</feature>
<dbReference type="PANTHER" id="PTHR47966">
    <property type="entry name" value="BETA-SITE APP-CLEAVING ENZYME, ISOFORM A-RELATED"/>
    <property type="match status" value="1"/>
</dbReference>
<dbReference type="GO" id="GO:0006508">
    <property type="term" value="P:proteolysis"/>
    <property type="evidence" value="ECO:0007669"/>
    <property type="project" value="InterPro"/>
</dbReference>
<keyword evidence="4" id="KW-0732">Signal</keyword>
<dbReference type="OrthoDB" id="771136at2759"/>
<keyword evidence="2" id="KW-0378">Hydrolase</keyword>
<keyword evidence="3" id="KW-1015">Disulfide bond</keyword>
<sequence length="478" mass="50909">MGRLACFLALWTVALLSASVTAQSTIPLVKRTNPAVVSAKLHAGPSKAIPGLHARDTVGSSALKDNGGYWLNVSIGTPPQPVAMLVDALATGVTVMYPGSKNANCSEYRTCAFYGQFDPRNSSSFSSNNEDWEDLPTFTTGFDHLTLGDVQTTNVSLGLIAVDDPYNSSIGVGPDNTSFPYQLVDRGLINTPSFSAWRNPKTDHNIEQEPGDTPGGIIFGGINAAKFNGPLHSFSFRESLPLMTLPVRGIQVHVDPAANLPSTANITTTGPISSTFREALFDLQTRYVSSYLPLEVTMTLYDALNLTTYRRDDGYYPSPEVPCSRSSENHTITFLIGSAAFDIPWSAFLTPSHIPSGGVCSFLIQPPFHEDPMFAGTLGSTLLSHLYLAVDYNSMMVGIAPLNQSPGKEEILEIGTQAPQFPGGVGDFPEKVTAYTPAPTETVVTETSNGWAAMKTAGPAARGYMLSGAAGALLLAVV</sequence>
<feature type="signal peptide" evidence="4">
    <location>
        <begin position="1"/>
        <end position="22"/>
    </location>
</feature>
<dbReference type="InterPro" id="IPR001461">
    <property type="entry name" value="Aspartic_peptidase_A1"/>
</dbReference>
<evidence type="ECO:0000313" key="7">
    <source>
        <dbReference type="Proteomes" id="UP000224634"/>
    </source>
</evidence>
<evidence type="ECO:0000259" key="5">
    <source>
        <dbReference type="PROSITE" id="PS51767"/>
    </source>
</evidence>
<dbReference type="PANTHER" id="PTHR47966:SF51">
    <property type="entry name" value="BETA-SITE APP-CLEAVING ENZYME, ISOFORM A-RELATED"/>
    <property type="match status" value="1"/>
</dbReference>
<dbReference type="Proteomes" id="UP000224634">
    <property type="component" value="Unassembled WGS sequence"/>
</dbReference>